<name>A0ACC6J8Y9_9FLAO</name>
<evidence type="ECO:0000313" key="1">
    <source>
        <dbReference type="EMBL" id="MDR6459299.1"/>
    </source>
</evidence>
<dbReference type="EMBL" id="JAVDQX010000002">
    <property type="protein sequence ID" value="MDR6459299.1"/>
    <property type="molecule type" value="Genomic_DNA"/>
</dbReference>
<comment type="caution">
    <text evidence="1">The sequence shown here is derived from an EMBL/GenBank/DDBJ whole genome shotgun (WGS) entry which is preliminary data.</text>
</comment>
<sequence>MYKTNFGRLLAMSYLEYGLKTRVGFSTRSKVTSF</sequence>
<keyword evidence="2" id="KW-1185">Reference proteome</keyword>
<proteinExistence type="predicted"/>
<reference evidence="1" key="1">
    <citation type="submission" date="2023-07" db="EMBL/GenBank/DDBJ databases">
        <title>Sorghum-associated microbial communities from plants grown in Nebraska, USA.</title>
        <authorList>
            <person name="Schachtman D."/>
        </authorList>
    </citation>
    <scope>NUCLEOTIDE SEQUENCE</scope>
    <source>
        <strain evidence="1">DS2329</strain>
    </source>
</reference>
<gene>
    <name evidence="1" type="ORF">J2786_002406</name>
</gene>
<protein>
    <submittedName>
        <fullName evidence="1">Uncharacterized protein</fullName>
    </submittedName>
</protein>
<accession>A0ACC6J8Y9</accession>
<evidence type="ECO:0000313" key="2">
    <source>
        <dbReference type="Proteomes" id="UP001184833"/>
    </source>
</evidence>
<dbReference type="Proteomes" id="UP001184833">
    <property type="component" value="Unassembled WGS sequence"/>
</dbReference>
<organism evidence="1 2">
    <name type="scientific">Chryseobacterium vietnamense</name>
    <dbReference type="NCBI Taxonomy" id="866785"/>
    <lineage>
        <taxon>Bacteria</taxon>
        <taxon>Pseudomonadati</taxon>
        <taxon>Bacteroidota</taxon>
        <taxon>Flavobacteriia</taxon>
        <taxon>Flavobacteriales</taxon>
        <taxon>Weeksellaceae</taxon>
        <taxon>Chryseobacterium group</taxon>
        <taxon>Chryseobacterium</taxon>
    </lineage>
</organism>